<proteinExistence type="predicted"/>
<dbReference type="InterPro" id="IPR036259">
    <property type="entry name" value="MFS_trans_sf"/>
</dbReference>
<reference evidence="7 9" key="1">
    <citation type="submission" date="2014-03" db="EMBL/GenBank/DDBJ databases">
        <title>Complete genome sequence of the Radio-Resistant Rubrobacter radiotolerans RSPS-4.</title>
        <authorList>
            <person name="Egas C.C."/>
            <person name="Barroso C.C."/>
            <person name="Froufe H.J.C."/>
            <person name="Pacheco J.J."/>
            <person name="Albuquerque L.L."/>
            <person name="da Costa M.M.S."/>
        </authorList>
    </citation>
    <scope>NUCLEOTIDE SEQUENCE [LARGE SCALE GENOMIC DNA]</scope>
    <source>
        <strain evidence="7 9">RSPS-4</strain>
    </source>
</reference>
<evidence type="ECO:0000256" key="2">
    <source>
        <dbReference type="ARBA" id="ARBA00022692"/>
    </source>
</evidence>
<dbReference type="Proteomes" id="UP000025229">
    <property type="component" value="Chromosome"/>
</dbReference>
<feature type="transmembrane region" description="Helical" evidence="5">
    <location>
        <begin position="141"/>
        <end position="158"/>
    </location>
</feature>
<evidence type="ECO:0000256" key="5">
    <source>
        <dbReference type="SAM" id="Phobius"/>
    </source>
</evidence>
<dbReference type="PROSITE" id="PS00216">
    <property type="entry name" value="SUGAR_TRANSPORT_1"/>
    <property type="match status" value="1"/>
</dbReference>
<dbReference type="GO" id="GO:0005886">
    <property type="term" value="C:plasma membrane"/>
    <property type="evidence" value="ECO:0007669"/>
    <property type="project" value="UniProtKB-SubCell"/>
</dbReference>
<dbReference type="CDD" id="cd17478">
    <property type="entry name" value="MFS_FsR"/>
    <property type="match status" value="1"/>
</dbReference>
<feature type="transmembrane region" description="Helical" evidence="5">
    <location>
        <begin position="79"/>
        <end position="98"/>
    </location>
</feature>
<keyword evidence="3 5" id="KW-1133">Transmembrane helix</keyword>
<dbReference type="InterPro" id="IPR020846">
    <property type="entry name" value="MFS_dom"/>
</dbReference>
<dbReference type="SUPFAM" id="SSF103473">
    <property type="entry name" value="MFS general substrate transporter"/>
    <property type="match status" value="1"/>
</dbReference>
<evidence type="ECO:0000256" key="4">
    <source>
        <dbReference type="ARBA" id="ARBA00023136"/>
    </source>
</evidence>
<comment type="subcellular location">
    <subcellularLocation>
        <location evidence="1">Cell membrane</location>
        <topology evidence="1">Multi-pass membrane protein</topology>
    </subcellularLocation>
</comment>
<evidence type="ECO:0000256" key="3">
    <source>
        <dbReference type="ARBA" id="ARBA00022989"/>
    </source>
</evidence>
<feature type="transmembrane region" description="Helical" evidence="5">
    <location>
        <begin position="346"/>
        <end position="369"/>
    </location>
</feature>
<feature type="transmembrane region" description="Helical" evidence="5">
    <location>
        <begin position="375"/>
        <end position="396"/>
    </location>
</feature>
<feature type="transmembrane region" description="Helical" evidence="5">
    <location>
        <begin position="312"/>
        <end position="334"/>
    </location>
</feature>
<dbReference type="AlphaFoldDB" id="A0A023X292"/>
<dbReference type="Proteomes" id="UP001281130">
    <property type="component" value="Unassembled WGS sequence"/>
</dbReference>
<dbReference type="PANTHER" id="PTHR43129:SF1">
    <property type="entry name" value="FOSMIDOMYCIN RESISTANCE PROTEIN"/>
    <property type="match status" value="1"/>
</dbReference>
<evidence type="ECO:0000259" key="6">
    <source>
        <dbReference type="PROSITE" id="PS50850"/>
    </source>
</evidence>
<feature type="transmembrane region" description="Helical" evidence="5">
    <location>
        <begin position="222"/>
        <end position="248"/>
    </location>
</feature>
<dbReference type="Pfam" id="PF07690">
    <property type="entry name" value="MFS_1"/>
    <property type="match status" value="1"/>
</dbReference>
<dbReference type="KEGG" id="rrd:RradSPS_1190"/>
<evidence type="ECO:0000313" key="9">
    <source>
        <dbReference type="Proteomes" id="UP000025229"/>
    </source>
</evidence>
<name>A0A023X292_RUBRA</name>
<dbReference type="InterPro" id="IPR005829">
    <property type="entry name" value="Sugar_transporter_CS"/>
</dbReference>
<gene>
    <name evidence="7" type="ORF">RradSPS_1190</name>
    <name evidence="8" type="ORF">SIL72_07525</name>
</gene>
<dbReference type="EMBL" id="CP007514">
    <property type="protein sequence ID" value="AHY46473.1"/>
    <property type="molecule type" value="Genomic_DNA"/>
</dbReference>
<feature type="transmembrane region" description="Helical" evidence="5">
    <location>
        <begin position="260"/>
        <end position="280"/>
    </location>
</feature>
<dbReference type="GO" id="GO:0022857">
    <property type="term" value="F:transmembrane transporter activity"/>
    <property type="evidence" value="ECO:0007669"/>
    <property type="project" value="InterPro"/>
</dbReference>
<evidence type="ECO:0000313" key="8">
    <source>
        <dbReference type="EMBL" id="MDX5893880.1"/>
    </source>
</evidence>
<dbReference type="PANTHER" id="PTHR43129">
    <property type="entry name" value="FOSMIDOMYCIN RESISTANCE PROTEIN"/>
    <property type="match status" value="1"/>
</dbReference>
<evidence type="ECO:0000256" key="1">
    <source>
        <dbReference type="ARBA" id="ARBA00004651"/>
    </source>
</evidence>
<evidence type="ECO:0000313" key="7">
    <source>
        <dbReference type="EMBL" id="AHY46473.1"/>
    </source>
</evidence>
<feature type="transmembrane region" description="Helical" evidence="5">
    <location>
        <begin position="164"/>
        <end position="186"/>
    </location>
</feature>
<protein>
    <submittedName>
        <fullName evidence="8">MFS transporter</fullName>
    </submittedName>
    <submittedName>
        <fullName evidence="7">Major Facilitator Superfamily</fullName>
    </submittedName>
</protein>
<feature type="transmembrane region" description="Helical" evidence="5">
    <location>
        <begin position="104"/>
        <end position="121"/>
    </location>
</feature>
<feature type="transmembrane region" description="Helical" evidence="5">
    <location>
        <begin position="287"/>
        <end position="306"/>
    </location>
</feature>
<dbReference type="RefSeq" id="WP_051589438.1">
    <property type="nucleotide sequence ID" value="NZ_CP007514.1"/>
</dbReference>
<dbReference type="Gene3D" id="1.20.1250.20">
    <property type="entry name" value="MFS general substrate transporter like domains"/>
    <property type="match status" value="2"/>
</dbReference>
<dbReference type="PATRIC" id="fig|42256.3.peg.1204"/>
<accession>A0A023X292</accession>
<dbReference type="HOGENOM" id="CLU_040537_0_0_11"/>
<keyword evidence="9" id="KW-1185">Reference proteome</keyword>
<dbReference type="EMBL" id="JAWXXX010000001">
    <property type="protein sequence ID" value="MDX5893880.1"/>
    <property type="molecule type" value="Genomic_DNA"/>
</dbReference>
<organism evidence="7 9">
    <name type="scientific">Rubrobacter radiotolerans</name>
    <name type="common">Arthrobacter radiotolerans</name>
    <dbReference type="NCBI Taxonomy" id="42256"/>
    <lineage>
        <taxon>Bacteria</taxon>
        <taxon>Bacillati</taxon>
        <taxon>Actinomycetota</taxon>
        <taxon>Rubrobacteria</taxon>
        <taxon>Rubrobacterales</taxon>
        <taxon>Rubrobacteraceae</taxon>
        <taxon>Rubrobacter</taxon>
    </lineage>
</organism>
<reference evidence="8" key="2">
    <citation type="submission" date="2023-11" db="EMBL/GenBank/DDBJ databases">
        <title>MicrobeMod: A computational toolkit for identifying prokaryotic methylation and restriction-modification with nanopore sequencing.</title>
        <authorList>
            <person name="Crits-Christoph A."/>
            <person name="Kang S.C."/>
            <person name="Lee H."/>
            <person name="Ostrov N."/>
        </authorList>
    </citation>
    <scope>NUCLEOTIDE SEQUENCE</scope>
    <source>
        <strain evidence="8">ATCC 51242</strain>
    </source>
</reference>
<dbReference type="eggNOG" id="COG2271">
    <property type="taxonomic scope" value="Bacteria"/>
</dbReference>
<keyword evidence="4 5" id="KW-0472">Membrane</keyword>
<dbReference type="PROSITE" id="PS50850">
    <property type="entry name" value="MFS"/>
    <property type="match status" value="1"/>
</dbReference>
<keyword evidence="2 5" id="KW-0812">Transmembrane</keyword>
<dbReference type="STRING" id="42256.RradSPS_1190"/>
<feature type="domain" description="Major facilitator superfamily (MFS) profile" evidence="6">
    <location>
        <begin position="17"/>
        <end position="401"/>
    </location>
</feature>
<dbReference type="InterPro" id="IPR011701">
    <property type="entry name" value="MFS"/>
</dbReference>
<feature type="transmembrane region" description="Helical" evidence="5">
    <location>
        <begin position="48"/>
        <end position="67"/>
    </location>
</feature>
<dbReference type="OrthoDB" id="9770492at2"/>
<sequence length="406" mass="41237">MSGAAVGVGRKGVDWRGMGALSSGHLFTDVNQGAVAALIPFLVAERGISLAAAGALVLAATVSSSVVQPLFGVFSDKRPIPALMPLGLLVAGAGISLVGVVESYAVIFSLIVLSGVGVAAFHPEAARYANYVSGPRRAQGMSFFSVGGNAGFALGPALTTPLVLAFGLSGTLFLVLPALLMSLVLFRELPRLSTFRPEPVGGGASPERPVGRGVTFGEWFAFWRMIGVVVIRSFVYFGLVSFLALYYVQVLGESEALGNTAVTVMLACGAVGTLVLGRLADRVGRRAVLAGTMLAAGPLLYAFTLVAGSAPVLAMGFLGLIGAALIGTFGVTVVMGQEYLPERIGLAAGITMGLSIGVGGVGATSLGLFADSFGLSNTLLLLAALPALGLLLTLTLPKRAPKGGGR</sequence>